<dbReference type="Proteomes" id="UP001281147">
    <property type="component" value="Unassembled WGS sequence"/>
</dbReference>
<accession>A0ACC3NLG6</accession>
<name>A0ACC3NLG6_9PEZI</name>
<proteinExistence type="predicted"/>
<protein>
    <submittedName>
        <fullName evidence="1">3'-5' DNA helicase</fullName>
        <ecNumber evidence="1">3.6.4.12</ecNumber>
    </submittedName>
</protein>
<keyword evidence="1" id="KW-0347">Helicase</keyword>
<evidence type="ECO:0000313" key="2">
    <source>
        <dbReference type="Proteomes" id="UP001281147"/>
    </source>
</evidence>
<keyword evidence="1" id="KW-0547">Nucleotide-binding</keyword>
<keyword evidence="1" id="KW-0378">Hydrolase</keyword>
<evidence type="ECO:0000313" key="1">
    <source>
        <dbReference type="EMBL" id="KAK3719107.1"/>
    </source>
</evidence>
<gene>
    <name evidence="1" type="primary">MPH1_2</name>
    <name evidence="1" type="ORF">LTR37_004671</name>
</gene>
<reference evidence="1" key="1">
    <citation type="submission" date="2023-07" db="EMBL/GenBank/DDBJ databases">
        <title>Black Yeasts Isolated from many extreme environments.</title>
        <authorList>
            <person name="Coleine C."/>
            <person name="Stajich J.E."/>
            <person name="Selbmann L."/>
        </authorList>
    </citation>
    <scope>NUCLEOTIDE SEQUENCE</scope>
    <source>
        <strain evidence="1">CCFEE 5714</strain>
    </source>
</reference>
<keyword evidence="2" id="KW-1185">Reference proteome</keyword>
<keyword evidence="1" id="KW-0067">ATP-binding</keyword>
<comment type="caution">
    <text evidence="1">The sequence shown here is derived from an EMBL/GenBank/DDBJ whole genome shotgun (WGS) entry which is preliminary data.</text>
</comment>
<organism evidence="1 2">
    <name type="scientific">Vermiconidia calcicola</name>
    <dbReference type="NCBI Taxonomy" id="1690605"/>
    <lineage>
        <taxon>Eukaryota</taxon>
        <taxon>Fungi</taxon>
        <taxon>Dikarya</taxon>
        <taxon>Ascomycota</taxon>
        <taxon>Pezizomycotina</taxon>
        <taxon>Dothideomycetes</taxon>
        <taxon>Dothideomycetidae</taxon>
        <taxon>Mycosphaerellales</taxon>
        <taxon>Extremaceae</taxon>
        <taxon>Vermiconidia</taxon>
    </lineage>
</organism>
<dbReference type="EMBL" id="JAUTXU010000028">
    <property type="protein sequence ID" value="KAK3719107.1"/>
    <property type="molecule type" value="Genomic_DNA"/>
</dbReference>
<sequence length="1311" mass="144676">MPHSDDFGPEDDDIEFIAAATQAEASQHGGFEASPRPAKRRRIRKGPRQLDGASSVELEWSETDDEGHSPPKNVAGTQIHAPPQRTASDDEPEDDPEYYFPGELEGGDNQPTKNPKYKIHVPRNGAQFEAQIFTQTQVGLDSSPSHFRGAVWKRPKPAPPPPPIFSERSVNANVSAQANGIYAKVNNVAKQTTLNGITGFGVRAVAPAHESDAELAARLQAEEDALGRQRPGINRSRAVLTDRPPFELAEELADLPSDAFSSSSPEKSPQKEIIELSSQVTASQAQVHGLRGPQQGLKQMTIFGQAATQDLSVSQAAKKKLAWPLKSREEAPTHHKLDDKAMETWVYPTNLGTIRDYQYNIVSRSLFHNTLVALPTGLGKTFIAATIMLNYYRWTKDAQMIFMAPTKPLIAQQMEACYHIVGIPRRDTVLMTGETTPGLRAEEWLEKKVFFMTPQTVINDLKTGICDPKKIVLVVADEAHKATGSYAYTEVIKFLHRFNNSFRVLALTATPGSSVETVQAVIDSLGIARVELRTEQSLDIRPYTHEKHTDTEVFEYSEEQAMIMELFSKAVRPVMEKLCTQNAYWSRDPMQLSTYGMTLARQKYMLSDAAKKAAQPVKGMVNAIFTVLSSLAHSVGLLKNHGIGPFYSGVLEFQKSIKSGETKGKYATQIAQSEDFTKMTRLIRGWTNNPDFIGHPKLEYLREVVLNHFLDTGEGRQGPDVPPSATRVMVFASYRDSTEEICRVLNRNEPMIRPHVFVGQAASKGSEGMDQKRQNAVIQDFKSGKYNTLVATSIGEEGLDIGDVDLIVCYDASASPIRMLQRIGRTGRKRVGKVVLLLMKGKEENDYAKAQDNYTFIQRSIADTGKYNYRDEQSPRILPKGVQPVVDKRIIDIPVENSQPIDLNEKGRRAKGKGKAKMPKKKFHMPDGVRTGFVKASKMDSDDDSEEAAPKRKTPAKKKNTPAKAEKPLPESEPDAVQLPFLEDVLLNNIQQKELERKYAHTADTEADLIVRAPDPGRFPATMRDLGATKYVLHGRAARVVERTMQEIGNVSNARVDRMKQLGDQSSFLEASNEANKRLVSPFAEVEEADRELRSNEHSTAGAKKPGRGRPKKSQTIQRTASIRSAATGDSVETSGDPGPAPNTKKPRRRSRKKTAMERTVSYGSAAGEGEESSPEPTPAHMRIGTQGIDLGSDDTSGEEEDEEPDSELEEFVVRSDQPVEMASSSQRLPDDTQPPRPAKPRGRGLTNAGARRKQILSDIESEESDPGLAEMADDVDEESSGVEEVAAPKVPAAVAGAKKRRVVDDSDSDE</sequence>
<dbReference type="EC" id="3.6.4.12" evidence="1"/>